<dbReference type="InterPro" id="IPR004710">
    <property type="entry name" value="Bilac:Na_transpt"/>
</dbReference>
<dbReference type="Gene3D" id="1.20.1530.20">
    <property type="match status" value="1"/>
</dbReference>
<feature type="compositionally biased region" description="Basic and acidic residues" evidence="7">
    <location>
        <begin position="408"/>
        <end position="426"/>
    </location>
</feature>
<protein>
    <submittedName>
        <fullName evidence="10">Solute carrier family 10 member 6-like</fullName>
    </submittedName>
</protein>
<feature type="transmembrane region" description="Helical" evidence="8">
    <location>
        <begin position="272"/>
        <end position="296"/>
    </location>
</feature>
<feature type="transmembrane region" description="Helical" evidence="8">
    <location>
        <begin position="150"/>
        <end position="172"/>
    </location>
</feature>
<feature type="transmembrane region" description="Helical" evidence="8">
    <location>
        <begin position="215"/>
        <end position="234"/>
    </location>
</feature>
<evidence type="ECO:0000256" key="5">
    <source>
        <dbReference type="ARBA" id="ARBA00022989"/>
    </source>
</evidence>
<dbReference type="RefSeq" id="XP_002738844.1">
    <property type="nucleotide sequence ID" value="XM_002738798.2"/>
</dbReference>
<keyword evidence="6 8" id="KW-0472">Membrane</keyword>
<feature type="region of interest" description="Disordered" evidence="7">
    <location>
        <begin position="404"/>
        <end position="580"/>
    </location>
</feature>
<evidence type="ECO:0000256" key="7">
    <source>
        <dbReference type="SAM" id="MobiDB-lite"/>
    </source>
</evidence>
<keyword evidence="3 8" id="KW-0812">Transmembrane</keyword>
<feature type="transmembrane region" description="Helical" evidence="8">
    <location>
        <begin position="112"/>
        <end position="138"/>
    </location>
</feature>
<dbReference type="Pfam" id="PF01758">
    <property type="entry name" value="SBF"/>
    <property type="match status" value="1"/>
</dbReference>
<comment type="similarity">
    <text evidence="2">Belongs to the bile acid:sodium symporter (BASS) (TC 2.A.28) family.</text>
</comment>
<evidence type="ECO:0000256" key="3">
    <source>
        <dbReference type="ARBA" id="ARBA00022692"/>
    </source>
</evidence>
<evidence type="ECO:0000256" key="6">
    <source>
        <dbReference type="ARBA" id="ARBA00023136"/>
    </source>
</evidence>
<evidence type="ECO:0000256" key="4">
    <source>
        <dbReference type="ARBA" id="ARBA00022847"/>
    </source>
</evidence>
<feature type="transmembrane region" description="Helical" evidence="8">
    <location>
        <begin position="54"/>
        <end position="79"/>
    </location>
</feature>
<organism evidence="9 10">
    <name type="scientific">Saccoglossus kowalevskii</name>
    <name type="common">Acorn worm</name>
    <dbReference type="NCBI Taxonomy" id="10224"/>
    <lineage>
        <taxon>Eukaryota</taxon>
        <taxon>Metazoa</taxon>
        <taxon>Hemichordata</taxon>
        <taxon>Enteropneusta</taxon>
        <taxon>Harrimaniidae</taxon>
        <taxon>Saccoglossus</taxon>
    </lineage>
</organism>
<evidence type="ECO:0000256" key="8">
    <source>
        <dbReference type="SAM" id="Phobius"/>
    </source>
</evidence>
<feature type="transmembrane region" description="Helical" evidence="8">
    <location>
        <begin position="20"/>
        <end position="42"/>
    </location>
</feature>
<dbReference type="Proteomes" id="UP000694865">
    <property type="component" value="Unplaced"/>
</dbReference>
<comment type="subcellular location">
    <subcellularLocation>
        <location evidence="1">Membrane</location>
        <topology evidence="1">Multi-pass membrane protein</topology>
    </subcellularLocation>
</comment>
<name>A0ABM0GWF7_SACKO</name>
<dbReference type="PANTHER" id="PTHR10361">
    <property type="entry name" value="SODIUM-BILE ACID COTRANSPORTER"/>
    <property type="match status" value="1"/>
</dbReference>
<evidence type="ECO:0000256" key="1">
    <source>
        <dbReference type="ARBA" id="ARBA00004141"/>
    </source>
</evidence>
<dbReference type="InterPro" id="IPR038770">
    <property type="entry name" value="Na+/solute_symporter_sf"/>
</dbReference>
<proteinExistence type="inferred from homology"/>
<evidence type="ECO:0000313" key="9">
    <source>
        <dbReference type="Proteomes" id="UP000694865"/>
    </source>
</evidence>
<feature type="transmembrane region" description="Helical" evidence="8">
    <location>
        <begin position="85"/>
        <end position="105"/>
    </location>
</feature>
<evidence type="ECO:0000313" key="10">
    <source>
        <dbReference type="RefSeq" id="XP_002738844.1"/>
    </source>
</evidence>
<feature type="transmembrane region" description="Helical" evidence="8">
    <location>
        <begin position="184"/>
        <end position="203"/>
    </location>
</feature>
<evidence type="ECO:0000256" key="2">
    <source>
        <dbReference type="ARBA" id="ARBA00006528"/>
    </source>
</evidence>
<keyword evidence="4" id="KW-0769">Symport</keyword>
<reference evidence="10" key="1">
    <citation type="submission" date="2025-08" db="UniProtKB">
        <authorList>
            <consortium name="RefSeq"/>
        </authorList>
    </citation>
    <scope>IDENTIFICATION</scope>
    <source>
        <tissue evidence="10">Testes</tissue>
    </source>
</reference>
<feature type="compositionally biased region" description="Basic and acidic residues" evidence="7">
    <location>
        <begin position="524"/>
        <end position="554"/>
    </location>
</feature>
<gene>
    <name evidence="10" type="primary">LOC100373281</name>
</gene>
<sequence length="580" mass="64115">MAESTMLAGYDYNEEDDSLVLGIQVVSGITLAVVMFALGCTMQLKTARERLKKPIGLVIGAMSQFALMALLGFACVHIFELRENTAIGGVVLASCPGVFVSILFTMWMRGDIILSVCMTAILSVLAAVFTPLNIFIYTRTWSGPTSFINYGYIVAVIVAMLVPAALGALMRWFVGEKMEIVAKILFPISILLSIIILILAVIADPNLYLDDWRPWIMAWLYPLFALIVGYLAGFTACLTHPQCRTISIETACQNVALSIAIISITFPKERVLPILVVPVLYDIFLYLNCFLFLGLYRCCVQFRAPKSEDVRQIVSAPASTMGSISTFHTGVTAPGSITTVLPPGSYVNNALDLHNSFNKSFAPVVSFDPDTFDIGDKYGHQSVQTPHPDEGGFEEAGFRVLTPKKYHPYQDPERNTESEAYPDLHDMGTGGQPPYTGHDDTEGRYPPPIRESTPARAQDNIYEKNPHEATGYANYGLDSEVPPARPPPPVTIYTPPSDSARQRYPGRGPPDDRTGAHYYEPVEDYPKHKVTLDPRRDIHSNDYRKYTPDERDAPDVSGHYNNQDVHPNGDLANEVTESEV</sequence>
<keyword evidence="5 8" id="KW-1133">Transmembrane helix</keyword>
<keyword evidence="9" id="KW-1185">Reference proteome</keyword>
<dbReference type="InterPro" id="IPR002657">
    <property type="entry name" value="BilAc:Na_symport/Acr3"/>
</dbReference>
<feature type="transmembrane region" description="Helical" evidence="8">
    <location>
        <begin position="246"/>
        <end position="266"/>
    </location>
</feature>
<dbReference type="GeneID" id="100373281"/>
<dbReference type="PANTHER" id="PTHR10361:SF28">
    <property type="entry name" value="P3 PROTEIN-RELATED"/>
    <property type="match status" value="1"/>
</dbReference>
<keyword evidence="4" id="KW-0813">Transport</keyword>
<accession>A0ABM0GWF7</accession>